<evidence type="ECO:0000259" key="6">
    <source>
        <dbReference type="Pfam" id="PF07291"/>
    </source>
</evidence>
<sequence length="185" mass="18371">MSAAELLATVSICLVSAILVCSGLGKLAAPRHARQLFMALLPVRRGTALSLVRAVAVVEAVVGAALLVPAGRPAAAAATAGLGAGFAVAGLAGRQRGTTLPCGCFGRPEGRPLGVRNVLIGLALVGFGAALLLTSPAALPADRMAVVAASLVAGTALLLWRGMVVDLARPRTRPAGAELSKEIAG</sequence>
<keyword evidence="8" id="KW-1185">Reference proteome</keyword>
<feature type="transmembrane region" description="Helical" evidence="5">
    <location>
        <begin position="6"/>
        <end position="29"/>
    </location>
</feature>
<protein>
    <submittedName>
        <fullName evidence="7">Methylamine utilisation protein MauE</fullName>
    </submittedName>
</protein>
<feature type="transmembrane region" description="Helical" evidence="5">
    <location>
        <begin position="74"/>
        <end position="92"/>
    </location>
</feature>
<dbReference type="STRING" id="47855.GA0070606_4060"/>
<feature type="transmembrane region" description="Helical" evidence="5">
    <location>
        <begin position="50"/>
        <end position="68"/>
    </location>
</feature>
<dbReference type="RefSeq" id="WP_091102798.1">
    <property type="nucleotide sequence ID" value="NZ_FMHZ01000002.1"/>
</dbReference>
<evidence type="ECO:0000313" key="7">
    <source>
        <dbReference type="EMBL" id="SCL64967.1"/>
    </source>
</evidence>
<gene>
    <name evidence="7" type="ORF">GA0070606_4060</name>
</gene>
<keyword evidence="2 5" id="KW-0812">Transmembrane</keyword>
<evidence type="ECO:0000313" key="8">
    <source>
        <dbReference type="Proteomes" id="UP000199001"/>
    </source>
</evidence>
<evidence type="ECO:0000256" key="4">
    <source>
        <dbReference type="ARBA" id="ARBA00023136"/>
    </source>
</evidence>
<evidence type="ECO:0000256" key="5">
    <source>
        <dbReference type="SAM" id="Phobius"/>
    </source>
</evidence>
<reference evidence="8" key="1">
    <citation type="submission" date="2016-06" db="EMBL/GenBank/DDBJ databases">
        <authorList>
            <person name="Varghese N."/>
            <person name="Submissions Spin"/>
        </authorList>
    </citation>
    <scope>NUCLEOTIDE SEQUENCE [LARGE SCALE GENOMIC DNA]</scope>
    <source>
        <strain evidence="8">DSM 43903</strain>
    </source>
</reference>
<evidence type="ECO:0000256" key="1">
    <source>
        <dbReference type="ARBA" id="ARBA00004141"/>
    </source>
</evidence>
<feature type="transmembrane region" description="Helical" evidence="5">
    <location>
        <begin position="145"/>
        <end position="164"/>
    </location>
</feature>
<feature type="transmembrane region" description="Helical" evidence="5">
    <location>
        <begin position="113"/>
        <end position="133"/>
    </location>
</feature>
<dbReference type="OrthoDB" id="9861576at2"/>
<feature type="domain" description="Methylamine utilisation protein MauE" evidence="6">
    <location>
        <begin position="7"/>
        <end position="127"/>
    </location>
</feature>
<dbReference type="EMBL" id="FMHZ01000002">
    <property type="protein sequence ID" value="SCL64967.1"/>
    <property type="molecule type" value="Genomic_DNA"/>
</dbReference>
<dbReference type="Pfam" id="PF07291">
    <property type="entry name" value="MauE"/>
    <property type="match status" value="1"/>
</dbReference>
<organism evidence="7 8">
    <name type="scientific">Micromonospora citrea</name>
    <dbReference type="NCBI Taxonomy" id="47855"/>
    <lineage>
        <taxon>Bacteria</taxon>
        <taxon>Bacillati</taxon>
        <taxon>Actinomycetota</taxon>
        <taxon>Actinomycetes</taxon>
        <taxon>Micromonosporales</taxon>
        <taxon>Micromonosporaceae</taxon>
        <taxon>Micromonospora</taxon>
    </lineage>
</organism>
<dbReference type="GO" id="GO:0030416">
    <property type="term" value="P:methylamine metabolic process"/>
    <property type="evidence" value="ECO:0007669"/>
    <property type="project" value="InterPro"/>
</dbReference>
<dbReference type="InterPro" id="IPR009908">
    <property type="entry name" value="Methylamine_util_MauE"/>
</dbReference>
<keyword evidence="4 5" id="KW-0472">Membrane</keyword>
<proteinExistence type="predicted"/>
<evidence type="ECO:0000256" key="2">
    <source>
        <dbReference type="ARBA" id="ARBA00022692"/>
    </source>
</evidence>
<keyword evidence="3 5" id="KW-1133">Transmembrane helix</keyword>
<dbReference type="AlphaFoldDB" id="A0A1C6VFM2"/>
<evidence type="ECO:0000256" key="3">
    <source>
        <dbReference type="ARBA" id="ARBA00022989"/>
    </source>
</evidence>
<comment type="subcellular location">
    <subcellularLocation>
        <location evidence="1">Membrane</location>
        <topology evidence="1">Multi-pass membrane protein</topology>
    </subcellularLocation>
</comment>
<accession>A0A1C6VFM2</accession>
<dbReference type="Proteomes" id="UP000199001">
    <property type="component" value="Unassembled WGS sequence"/>
</dbReference>
<dbReference type="GO" id="GO:0016020">
    <property type="term" value="C:membrane"/>
    <property type="evidence" value="ECO:0007669"/>
    <property type="project" value="UniProtKB-SubCell"/>
</dbReference>
<dbReference type="UniPathway" id="UPA00895"/>
<name>A0A1C6VFM2_9ACTN</name>